<keyword evidence="2" id="KW-0255">Endonuclease</keyword>
<keyword evidence="2" id="KW-0540">Nuclease</keyword>
<dbReference type="GO" id="GO:0004519">
    <property type="term" value="F:endonuclease activity"/>
    <property type="evidence" value="ECO:0007669"/>
    <property type="project" value="UniProtKB-KW"/>
</dbReference>
<evidence type="ECO:0000313" key="2">
    <source>
        <dbReference type="EMBL" id="OKX77306.1"/>
    </source>
</evidence>
<organism evidence="2 3">
    <name type="scientific">Corynebacterium glutamicum</name>
    <name type="common">Brevibacterium saccharolyticum</name>
    <dbReference type="NCBI Taxonomy" id="1718"/>
    <lineage>
        <taxon>Bacteria</taxon>
        <taxon>Bacillati</taxon>
        <taxon>Actinomycetota</taxon>
        <taxon>Actinomycetes</taxon>
        <taxon>Mycobacteriales</taxon>
        <taxon>Corynebacteriaceae</taxon>
        <taxon>Corynebacterium</taxon>
    </lineage>
</organism>
<dbReference type="CDD" id="cd00085">
    <property type="entry name" value="HNHc"/>
    <property type="match status" value="1"/>
</dbReference>
<dbReference type="EMBL" id="LOQT01000029">
    <property type="protein sequence ID" value="OKX77306.1"/>
    <property type="molecule type" value="Genomic_DNA"/>
</dbReference>
<evidence type="ECO:0000259" key="1">
    <source>
        <dbReference type="SMART" id="SM00507"/>
    </source>
</evidence>
<dbReference type="SMART" id="SM00507">
    <property type="entry name" value="HNHc"/>
    <property type="match status" value="1"/>
</dbReference>
<dbReference type="AlphaFoldDB" id="A0AB36I6L0"/>
<gene>
    <name evidence="2" type="ORF">AUP69_13315</name>
</gene>
<keyword evidence="2" id="KW-0378">Hydrolase</keyword>
<sequence length="392" mass="42831">MEVPSLFTNFFAVNNPDSPPARQKTKLRELEYRFWQEHLPGDNDDHSTAISSLAIVTGLTKAQVSRISIAFATLADLPKLKALQQKLYHLDLSRLITISNELAGINPDNLAGADAILTEYLTATSPNQILPSPASIGRKIKEIRDLLDDARATGSRGTQDDSSFGVTFSPDGTAEIGASVDAVDGHIINDAVTQHAKKNDLTYGEAFSDILRNNIQVKVVLNLYTAKDLANAPVWASGIGWLDAKTGTFWSEKANKEQDMDAAAKISTDKHDPPPALRDALIGRDGTCRFPGCSVPALKTQADHRIPYEEGGETCLGGIGCLCQHHHNMKTDGRVTYLLDPFSGIIVWLMGDGTWAVSEPNGPLNPKNARWAQTVAQHRARHHKRWVKEDAK</sequence>
<name>A0AB36I6L0_CORGT</name>
<reference evidence="2 3" key="1">
    <citation type="submission" date="2015-12" db="EMBL/GenBank/DDBJ databases">
        <title>Genome sequence of Corynebacterium AS 1.542.</title>
        <authorList>
            <person name="Yang J."/>
            <person name="Yang S."/>
        </authorList>
    </citation>
    <scope>NUCLEOTIDE SEQUENCE [LARGE SCALE GENOMIC DNA]</scope>
    <source>
        <strain evidence="2 3">AS 1.542</strain>
    </source>
</reference>
<comment type="caution">
    <text evidence="2">The sequence shown here is derived from an EMBL/GenBank/DDBJ whole genome shotgun (WGS) entry which is preliminary data.</text>
</comment>
<protein>
    <submittedName>
        <fullName evidence="2">HNH endonuclease</fullName>
    </submittedName>
</protein>
<dbReference type="Gene3D" id="1.10.30.50">
    <property type="match status" value="1"/>
</dbReference>
<proteinExistence type="predicted"/>
<evidence type="ECO:0000313" key="3">
    <source>
        <dbReference type="Proteomes" id="UP000186091"/>
    </source>
</evidence>
<feature type="domain" description="HNH nuclease" evidence="1">
    <location>
        <begin position="276"/>
        <end position="328"/>
    </location>
</feature>
<accession>A0AB36I6L0</accession>
<dbReference type="Proteomes" id="UP000186091">
    <property type="component" value="Unassembled WGS sequence"/>
</dbReference>
<dbReference type="InterPro" id="IPR003615">
    <property type="entry name" value="HNH_nuc"/>
</dbReference>